<comment type="similarity">
    <text evidence="2">Belongs to the krueppel C2H2-type zinc-finger protein family.</text>
</comment>
<evidence type="ECO:0000256" key="4">
    <source>
        <dbReference type="ARBA" id="ARBA00022737"/>
    </source>
</evidence>
<keyword evidence="16" id="KW-1185">Reference proteome</keyword>
<dbReference type="Proteomes" id="UP001501920">
    <property type="component" value="Chromosome 15"/>
</dbReference>
<dbReference type="PANTHER" id="PTHR24394:SF29">
    <property type="entry name" value="MYONEURIN"/>
    <property type="match status" value="1"/>
</dbReference>
<dbReference type="GeneTree" id="ENSGT01150000286918"/>
<dbReference type="Gene3D" id="3.30.160.60">
    <property type="entry name" value="Classic Zinc Finger"/>
    <property type="match status" value="2"/>
</dbReference>
<evidence type="ECO:0000256" key="6">
    <source>
        <dbReference type="ARBA" id="ARBA00022833"/>
    </source>
</evidence>
<keyword evidence="4" id="KW-0677">Repeat</keyword>
<evidence type="ECO:0000256" key="12">
    <source>
        <dbReference type="SAM" id="MobiDB-lite"/>
    </source>
</evidence>
<evidence type="ECO:0000256" key="10">
    <source>
        <dbReference type="ARBA" id="ARBA00023242"/>
    </source>
</evidence>
<dbReference type="PROSITE" id="PS50157">
    <property type="entry name" value="ZINC_FINGER_C2H2_2"/>
    <property type="match status" value="3"/>
</dbReference>
<feature type="compositionally biased region" description="Polar residues" evidence="12">
    <location>
        <begin position="104"/>
        <end position="118"/>
    </location>
</feature>
<organism evidence="15 16">
    <name type="scientific">Pygocentrus nattereri</name>
    <name type="common">Red-bellied piranha</name>
    <dbReference type="NCBI Taxonomy" id="42514"/>
    <lineage>
        <taxon>Eukaryota</taxon>
        <taxon>Metazoa</taxon>
        <taxon>Chordata</taxon>
        <taxon>Craniata</taxon>
        <taxon>Vertebrata</taxon>
        <taxon>Euteleostomi</taxon>
        <taxon>Actinopterygii</taxon>
        <taxon>Neopterygii</taxon>
        <taxon>Teleostei</taxon>
        <taxon>Ostariophysi</taxon>
        <taxon>Characiformes</taxon>
        <taxon>Characoidei</taxon>
        <taxon>Pygocentrus</taxon>
    </lineage>
</organism>
<evidence type="ECO:0000313" key="16">
    <source>
        <dbReference type="Proteomes" id="UP001501920"/>
    </source>
</evidence>
<evidence type="ECO:0000313" key="15">
    <source>
        <dbReference type="Ensembl" id="ENSPNAP00000030460.1"/>
    </source>
</evidence>
<feature type="region of interest" description="Disordered" evidence="12">
    <location>
        <begin position="61"/>
        <end position="125"/>
    </location>
</feature>
<evidence type="ECO:0000256" key="2">
    <source>
        <dbReference type="ARBA" id="ARBA00006991"/>
    </source>
</evidence>
<dbReference type="AlphaFoldDB" id="A0A3B4E3Y6"/>
<evidence type="ECO:0000256" key="11">
    <source>
        <dbReference type="PROSITE-ProRule" id="PRU00042"/>
    </source>
</evidence>
<dbReference type="InterPro" id="IPR036236">
    <property type="entry name" value="Znf_C2H2_sf"/>
</dbReference>
<keyword evidence="13" id="KW-0732">Signal</keyword>
<feature type="domain" description="C2H2-type" evidence="14">
    <location>
        <begin position="260"/>
        <end position="287"/>
    </location>
</feature>
<keyword evidence="8" id="KW-0238">DNA-binding</keyword>
<keyword evidence="9" id="KW-0804">Transcription</keyword>
<reference evidence="15" key="3">
    <citation type="submission" date="2025-09" db="UniProtKB">
        <authorList>
            <consortium name="Ensembl"/>
        </authorList>
    </citation>
    <scope>IDENTIFICATION</scope>
</reference>
<dbReference type="PROSITE" id="PS00028">
    <property type="entry name" value="ZINC_FINGER_C2H2_1"/>
    <property type="match status" value="3"/>
</dbReference>
<dbReference type="OMA" id="QTSERIM"/>
<dbReference type="GO" id="GO:0003677">
    <property type="term" value="F:DNA binding"/>
    <property type="evidence" value="ECO:0007669"/>
    <property type="project" value="UniProtKB-KW"/>
</dbReference>
<dbReference type="RefSeq" id="XP_017576233.1">
    <property type="nucleotide sequence ID" value="XM_017720744.2"/>
</dbReference>
<dbReference type="SUPFAM" id="SSF57667">
    <property type="entry name" value="beta-beta-alpha zinc fingers"/>
    <property type="match status" value="2"/>
</dbReference>
<sequence length="342" mass="38248">MADSYFHVQLTAILDVLLKTAAVDICALADSVFTSLQREIERCTCENEELRRQLRSFTAEQNGLSDREAAPLKTEERSSRAAEDGGRKARDRRPQACNVETDAGTVNSGQQLQKQSAASAGVKEEVTEVYVTQSVESRVHDVSSDGVPVADRNAQLSDLSPDLKTESEKSESVFHSSQPDWNDCSITDYEEEREGQQENQNTQIRPYTNSNGEGEERETEKEQLRRETCPPQEPDLHCTFIQIDGTVTTSVPERQTGSTFACDICGKVVLSEQRLRVHVKTHATLRPYTCSQCGKSFTRKATLNFHQNIHRGVKPYACSVCPKSFADPSALRRHKSIHKVVR</sequence>
<dbReference type="GO" id="GO:0008270">
    <property type="term" value="F:zinc ion binding"/>
    <property type="evidence" value="ECO:0007669"/>
    <property type="project" value="UniProtKB-KW"/>
</dbReference>
<keyword evidence="7" id="KW-0805">Transcription regulation</keyword>
<dbReference type="InterPro" id="IPR013087">
    <property type="entry name" value="Znf_C2H2_type"/>
</dbReference>
<dbReference type="Pfam" id="PF00096">
    <property type="entry name" value="zf-C2H2"/>
    <property type="match status" value="2"/>
</dbReference>
<evidence type="ECO:0000256" key="9">
    <source>
        <dbReference type="ARBA" id="ARBA00023163"/>
    </source>
</evidence>
<evidence type="ECO:0000256" key="8">
    <source>
        <dbReference type="ARBA" id="ARBA00023125"/>
    </source>
</evidence>
<dbReference type="GO" id="GO:0000981">
    <property type="term" value="F:DNA-binding transcription factor activity, RNA polymerase II-specific"/>
    <property type="evidence" value="ECO:0007669"/>
    <property type="project" value="TreeGrafter"/>
</dbReference>
<dbReference type="SMART" id="SM00355">
    <property type="entry name" value="ZnF_C2H2"/>
    <property type="match status" value="3"/>
</dbReference>
<feature type="compositionally biased region" description="Basic and acidic residues" evidence="12">
    <location>
        <begin position="161"/>
        <end position="172"/>
    </location>
</feature>
<evidence type="ECO:0000256" key="7">
    <source>
        <dbReference type="ARBA" id="ARBA00023015"/>
    </source>
</evidence>
<dbReference type="GeneID" id="108441294"/>
<evidence type="ECO:0000256" key="13">
    <source>
        <dbReference type="SAM" id="SignalP"/>
    </source>
</evidence>
<feature type="compositionally biased region" description="Basic and acidic residues" evidence="12">
    <location>
        <begin position="218"/>
        <end position="228"/>
    </location>
</feature>
<dbReference type="OrthoDB" id="654211at2759"/>
<keyword evidence="5 11" id="KW-0863">Zinc-finger</keyword>
<accession>A0A3B4E3Y6</accession>
<feature type="compositionally biased region" description="Basic and acidic residues" evidence="12">
    <location>
        <begin position="65"/>
        <end position="94"/>
    </location>
</feature>
<evidence type="ECO:0000256" key="1">
    <source>
        <dbReference type="ARBA" id="ARBA00004123"/>
    </source>
</evidence>
<evidence type="ECO:0000256" key="3">
    <source>
        <dbReference type="ARBA" id="ARBA00022723"/>
    </source>
</evidence>
<dbReference type="FunFam" id="3.30.160.60:FF:000755">
    <property type="entry name" value="zinc finger protein 174"/>
    <property type="match status" value="1"/>
</dbReference>
<feature type="region of interest" description="Disordered" evidence="12">
    <location>
        <begin position="139"/>
        <end position="232"/>
    </location>
</feature>
<comment type="subcellular location">
    <subcellularLocation>
        <location evidence="1">Nucleus</location>
    </subcellularLocation>
</comment>
<dbReference type="FunFam" id="3.30.160.60:FF:001289">
    <property type="entry name" value="Zinc finger protein 574"/>
    <property type="match status" value="1"/>
</dbReference>
<evidence type="ECO:0000259" key="14">
    <source>
        <dbReference type="PROSITE" id="PS50157"/>
    </source>
</evidence>
<reference evidence="15" key="2">
    <citation type="submission" date="2025-08" db="UniProtKB">
        <authorList>
            <consortium name="Ensembl"/>
        </authorList>
    </citation>
    <scope>IDENTIFICATION</scope>
</reference>
<protein>
    <recommendedName>
        <fullName evidence="14">C2H2-type domain-containing protein</fullName>
    </recommendedName>
</protein>
<feature type="domain" description="C2H2-type" evidence="14">
    <location>
        <begin position="316"/>
        <end position="342"/>
    </location>
</feature>
<proteinExistence type="inferred from homology"/>
<dbReference type="PANTHER" id="PTHR24394">
    <property type="entry name" value="ZINC FINGER PROTEIN"/>
    <property type="match status" value="1"/>
</dbReference>
<feature type="signal peptide" evidence="13">
    <location>
        <begin position="1"/>
        <end position="22"/>
    </location>
</feature>
<evidence type="ECO:0000256" key="5">
    <source>
        <dbReference type="ARBA" id="ARBA00022771"/>
    </source>
</evidence>
<dbReference type="Ensembl" id="ENSPNAT00000018613.2">
    <property type="protein sequence ID" value="ENSPNAP00000030460.1"/>
    <property type="gene ID" value="ENSPNAG00000017189.2"/>
</dbReference>
<keyword evidence="6" id="KW-0862">Zinc</keyword>
<name>A0A3B4E3Y6_PYGNA</name>
<keyword evidence="10" id="KW-0539">Nucleus</keyword>
<keyword evidence="3" id="KW-0479">Metal-binding</keyword>
<dbReference type="GO" id="GO:0005634">
    <property type="term" value="C:nucleus"/>
    <property type="evidence" value="ECO:0007669"/>
    <property type="project" value="UniProtKB-SubCell"/>
</dbReference>
<feature type="domain" description="C2H2-type" evidence="14">
    <location>
        <begin position="288"/>
        <end position="315"/>
    </location>
</feature>
<dbReference type="STRING" id="42514.ENSPNAP00000030460"/>
<reference evidence="15 16" key="1">
    <citation type="submission" date="2020-10" db="EMBL/GenBank/DDBJ databases">
        <title>Pygocentrus nattereri (red-bellied piranha) genome, fPygNat1, primary haplotype.</title>
        <authorList>
            <person name="Myers G."/>
            <person name="Meyer A."/>
            <person name="Karagic N."/>
            <person name="Pippel M."/>
            <person name="Winkler S."/>
            <person name="Tracey A."/>
            <person name="Wood J."/>
            <person name="Formenti G."/>
            <person name="Howe K."/>
            <person name="Fedrigo O."/>
            <person name="Jarvis E.D."/>
        </authorList>
    </citation>
    <scope>NUCLEOTIDE SEQUENCE [LARGE SCALE GENOMIC DNA]</scope>
</reference>
<feature type="chain" id="PRO_5017306896" description="C2H2-type domain-containing protein" evidence="13">
    <location>
        <begin position="23"/>
        <end position="342"/>
    </location>
</feature>